<evidence type="ECO:0000313" key="1">
    <source>
        <dbReference type="EMBL" id="KAF5570931.1"/>
    </source>
</evidence>
<proteinExistence type="predicted"/>
<accession>A0A8H5KFD7</accession>
<keyword evidence="2" id="KW-1185">Reference proteome</keyword>
<dbReference type="EMBL" id="JAAOAQ010000024">
    <property type="protein sequence ID" value="KAF5570931.1"/>
    <property type="molecule type" value="Genomic_DNA"/>
</dbReference>
<comment type="caution">
    <text evidence="1">The sequence shown here is derived from an EMBL/GenBank/DDBJ whole genome shotgun (WGS) entry which is preliminary data.</text>
</comment>
<reference evidence="1 2" key="1">
    <citation type="submission" date="2020-05" db="EMBL/GenBank/DDBJ databases">
        <title>Identification and distribution of gene clusters putatively required for synthesis of sphingolipid metabolism inhibitors in phylogenetically diverse species of the filamentous fungus Fusarium.</title>
        <authorList>
            <person name="Kim H.-S."/>
            <person name="Busman M."/>
            <person name="Brown D.W."/>
            <person name="Divon H."/>
            <person name="Uhlig S."/>
            <person name="Proctor R.H."/>
        </authorList>
    </citation>
    <scope>NUCLEOTIDE SEQUENCE [LARGE SCALE GENOMIC DNA]</scope>
    <source>
        <strain evidence="1 2">NRRL 13617</strain>
    </source>
</reference>
<evidence type="ECO:0000313" key="2">
    <source>
        <dbReference type="Proteomes" id="UP000582016"/>
    </source>
</evidence>
<sequence length="133" mass="14691">MKFTSSAGSTGTEAPSPFMISCPSSLPYDLEYLFVRCQSLALYSLLFFLRSRDLMVTKGKTSAVRQNANHDSLVPPANMQQDNHQSIVAPPKHYHSAGQHDTASHSEYTSVPTLYTAKMGTILTPLAMPRRIE</sequence>
<dbReference type="OrthoDB" id="10501947at2759"/>
<organism evidence="1 2">
    <name type="scientific">Fusarium phyllophilum</name>
    <dbReference type="NCBI Taxonomy" id="47803"/>
    <lineage>
        <taxon>Eukaryota</taxon>
        <taxon>Fungi</taxon>
        <taxon>Dikarya</taxon>
        <taxon>Ascomycota</taxon>
        <taxon>Pezizomycotina</taxon>
        <taxon>Sordariomycetes</taxon>
        <taxon>Hypocreomycetidae</taxon>
        <taxon>Hypocreales</taxon>
        <taxon>Nectriaceae</taxon>
        <taxon>Fusarium</taxon>
        <taxon>Fusarium fujikuroi species complex</taxon>
    </lineage>
</organism>
<dbReference type="AlphaFoldDB" id="A0A8H5KFD7"/>
<name>A0A8H5KFD7_9HYPO</name>
<protein>
    <submittedName>
        <fullName evidence="1">Uncharacterized protein</fullName>
    </submittedName>
</protein>
<gene>
    <name evidence="1" type="ORF">FPHYL_877</name>
</gene>
<dbReference type="Proteomes" id="UP000582016">
    <property type="component" value="Unassembled WGS sequence"/>
</dbReference>